<protein>
    <recommendedName>
        <fullName evidence="1">DUF7507 domain-containing protein</fullName>
    </recommendedName>
</protein>
<feature type="domain" description="DUF7507" evidence="1">
    <location>
        <begin position="1"/>
        <end position="83"/>
    </location>
</feature>
<evidence type="ECO:0000259" key="1">
    <source>
        <dbReference type="Pfam" id="PF24346"/>
    </source>
</evidence>
<dbReference type="InterPro" id="IPR055354">
    <property type="entry name" value="DUF7507"/>
</dbReference>
<organism evidence="2 3">
    <name type="scientific">Aquiflexum gelatinilyticum</name>
    <dbReference type="NCBI Taxonomy" id="2961943"/>
    <lineage>
        <taxon>Bacteria</taxon>
        <taxon>Pseudomonadati</taxon>
        <taxon>Bacteroidota</taxon>
        <taxon>Cytophagia</taxon>
        <taxon>Cytophagales</taxon>
        <taxon>Cyclobacteriaceae</taxon>
        <taxon>Aquiflexum</taxon>
    </lineage>
</organism>
<name>A0A9X2T4X6_9BACT</name>
<feature type="domain" description="DUF7507" evidence="1">
    <location>
        <begin position="199"/>
        <end position="285"/>
    </location>
</feature>
<dbReference type="PANTHER" id="PTHR34819">
    <property type="entry name" value="LARGE CYSTEINE-RICH PERIPLASMIC PROTEIN OMCB"/>
    <property type="match status" value="1"/>
</dbReference>
<dbReference type="InterPro" id="IPR047589">
    <property type="entry name" value="DUF11_rpt"/>
</dbReference>
<dbReference type="InterPro" id="IPR051172">
    <property type="entry name" value="Chlamydia_OmcB"/>
</dbReference>
<feature type="domain" description="DUF7507" evidence="1">
    <location>
        <begin position="301"/>
        <end position="388"/>
    </location>
</feature>
<dbReference type="RefSeq" id="WP_420839803.1">
    <property type="nucleotide sequence ID" value="NZ_JANSUY010000041.1"/>
</dbReference>
<dbReference type="PANTHER" id="PTHR34819:SF3">
    <property type="entry name" value="CELL SURFACE PROTEIN"/>
    <property type="match status" value="1"/>
</dbReference>
<evidence type="ECO:0000313" key="2">
    <source>
        <dbReference type="EMBL" id="MCR9017525.1"/>
    </source>
</evidence>
<dbReference type="Pfam" id="PF24346">
    <property type="entry name" value="DUF7507"/>
    <property type="match status" value="7"/>
</dbReference>
<feature type="domain" description="DUF7507" evidence="1">
    <location>
        <begin position="607"/>
        <end position="658"/>
    </location>
</feature>
<dbReference type="EMBL" id="JANSUY010000041">
    <property type="protein sequence ID" value="MCR9017525.1"/>
    <property type="molecule type" value="Genomic_DNA"/>
</dbReference>
<feature type="domain" description="DUF7507" evidence="1">
    <location>
        <begin position="505"/>
        <end position="593"/>
    </location>
</feature>
<feature type="non-terminal residue" evidence="2">
    <location>
        <position position="665"/>
    </location>
</feature>
<dbReference type="NCBIfam" id="TIGR01451">
    <property type="entry name" value="B_ant_repeat"/>
    <property type="match status" value="7"/>
</dbReference>
<dbReference type="Proteomes" id="UP001142175">
    <property type="component" value="Unassembled WGS sequence"/>
</dbReference>
<proteinExistence type="predicted"/>
<accession>A0A9X2T4X6</accession>
<keyword evidence="3" id="KW-1185">Reference proteome</keyword>
<feature type="non-terminal residue" evidence="2">
    <location>
        <position position="1"/>
    </location>
</feature>
<evidence type="ECO:0000313" key="3">
    <source>
        <dbReference type="Proteomes" id="UP001142175"/>
    </source>
</evidence>
<gene>
    <name evidence="2" type="ORF">NU887_21045</name>
</gene>
<feature type="domain" description="DUF7507" evidence="1">
    <location>
        <begin position="403"/>
        <end position="489"/>
    </location>
</feature>
<reference evidence="2" key="1">
    <citation type="submission" date="2022-08" db="EMBL/GenBank/DDBJ databases">
        <authorList>
            <person name="Zhang D."/>
        </authorList>
    </citation>
    <scope>NUCLEOTIDE SEQUENCE</scope>
    <source>
        <strain evidence="2">XJ19-11</strain>
    </source>
</reference>
<comment type="caution">
    <text evidence="2">The sequence shown here is derived from an EMBL/GenBank/DDBJ whole genome shotgun (WGS) entry which is preliminary data.</text>
</comment>
<dbReference type="AlphaFoldDB" id="A0A9X2T4X6"/>
<sequence>TKTATESTFDAVGDVLNYTIVVTNTGNVTLEDIAVNDPLTGLNTSIPSLAPGSSESILTSYPVTQADIDAGKVDNTASAAVGTVNVSASESVTATQNPALSITKTATENSFDAVGDALNYTIVVTNAGNVTLEDIAVSDPLTGLNTTIASLAPLAFESIPTSYTVTQSDIDAGKVDNTASAAVGAVNVSASESVSATQSPALSITKTATENSFDAVRDVLNYTIVVTNTGNVTQENIAVSDPLTGLNTTIASLAPLAFESIPTSYTVTQSDIDAGKVDNTASAAVGTVNVSASELVAATQTPALSITKTATESTFAAVGDVLNYTIVVTNSGNVTLEDIAVSDPLTGLNTTIASLAPLAFESIPTSYTVTQSDIDAGKVDNTASAAVGAVNVSASESVSATQSPALSITKTATENSFDAVRDVLNYTIVVTNTGNVTQENIAVSDPLTGLNTTIASLAPLAFESIPTSYTVTQSDIDAGKVDNTASAAVGTVNVSASELVAATQTPALSITKTATESTFAAVGDVLNYTIVVTNSGNVTLEDIAVSDPLTGLNTTIASLAPLAFESIPTSYTITQADIDAGKVDNMASAAVGTVNVSASESVSATQSPALSITKTATESTFEAVGDALNYTIVVTNTGNVTLSDVSVTDPLTGLNTSIPSLAPGS</sequence>
<feature type="domain" description="DUF7507" evidence="1">
    <location>
        <begin position="97"/>
        <end position="184"/>
    </location>
</feature>